<evidence type="ECO:0000313" key="1">
    <source>
        <dbReference type="EMBL" id="KAK3248631.1"/>
    </source>
</evidence>
<name>A0AAE0F1I4_9CHLO</name>
<sequence length="221" mass="24205">MASRRRSLATIFDSAAARNSVTPATPAPAGAPAANSAQAVFLAGVRSLTRERFDESVAKHVIRKCFPDKHDRFTGTESNAQVLLSKLVPALQEAFEAEDALFAPMFDLEDSTLAVRPEANKLLFSTLELIVRLLDSGAPFQGTSDLLGVRFKAHTDPSESITDFNAALRSAKRRNTLDDDEVKELFLAALDPAFMEDTIVPHRPHALALAHIFLKLTQIFF</sequence>
<protein>
    <submittedName>
        <fullName evidence="1">Uncharacterized protein</fullName>
    </submittedName>
</protein>
<organism evidence="1 2">
    <name type="scientific">Cymbomonas tetramitiformis</name>
    <dbReference type="NCBI Taxonomy" id="36881"/>
    <lineage>
        <taxon>Eukaryota</taxon>
        <taxon>Viridiplantae</taxon>
        <taxon>Chlorophyta</taxon>
        <taxon>Pyramimonadophyceae</taxon>
        <taxon>Pyramimonadales</taxon>
        <taxon>Pyramimonadaceae</taxon>
        <taxon>Cymbomonas</taxon>
    </lineage>
</organism>
<comment type="caution">
    <text evidence="1">The sequence shown here is derived from an EMBL/GenBank/DDBJ whole genome shotgun (WGS) entry which is preliminary data.</text>
</comment>
<dbReference type="Proteomes" id="UP001190700">
    <property type="component" value="Unassembled WGS sequence"/>
</dbReference>
<evidence type="ECO:0000313" key="2">
    <source>
        <dbReference type="Proteomes" id="UP001190700"/>
    </source>
</evidence>
<dbReference type="EMBL" id="LGRX02027923">
    <property type="protein sequence ID" value="KAK3248631.1"/>
    <property type="molecule type" value="Genomic_DNA"/>
</dbReference>
<keyword evidence="2" id="KW-1185">Reference proteome</keyword>
<gene>
    <name evidence="1" type="ORF">CYMTET_41908</name>
</gene>
<dbReference type="AlphaFoldDB" id="A0AAE0F1I4"/>
<accession>A0AAE0F1I4</accession>
<reference evidence="1 2" key="1">
    <citation type="journal article" date="2015" name="Genome Biol. Evol.">
        <title>Comparative Genomics of a Bacterivorous Green Alga Reveals Evolutionary Causalities and Consequences of Phago-Mixotrophic Mode of Nutrition.</title>
        <authorList>
            <person name="Burns J.A."/>
            <person name="Paasch A."/>
            <person name="Narechania A."/>
            <person name="Kim E."/>
        </authorList>
    </citation>
    <scope>NUCLEOTIDE SEQUENCE [LARGE SCALE GENOMIC DNA]</scope>
    <source>
        <strain evidence="1 2">PLY_AMNH</strain>
    </source>
</reference>
<proteinExistence type="predicted"/>